<feature type="domain" description="Transposase IS204/IS1001/IS1096/IS1165 DDE" evidence="1">
    <location>
        <begin position="153"/>
        <end position="392"/>
    </location>
</feature>
<gene>
    <name evidence="4" type="ORF">ABID56_000003</name>
</gene>
<evidence type="ECO:0000259" key="1">
    <source>
        <dbReference type="Pfam" id="PF01610"/>
    </source>
</evidence>
<dbReference type="PANTHER" id="PTHR33498">
    <property type="entry name" value="TRANSPOSASE FOR INSERTION SEQUENCE ELEMENT IS1557"/>
    <property type="match status" value="1"/>
</dbReference>
<dbReference type="Pfam" id="PF01610">
    <property type="entry name" value="DDE_Tnp_ISL3"/>
    <property type="match status" value="1"/>
</dbReference>
<dbReference type="EMBL" id="JBEPMX010000001">
    <property type="protein sequence ID" value="MET3681924.1"/>
    <property type="molecule type" value="Genomic_DNA"/>
</dbReference>
<keyword evidence="5" id="KW-1185">Reference proteome</keyword>
<evidence type="ECO:0000313" key="4">
    <source>
        <dbReference type="EMBL" id="MET3681924.1"/>
    </source>
</evidence>
<dbReference type="InterPro" id="IPR047951">
    <property type="entry name" value="Transpos_ISL3"/>
</dbReference>
<organism evidence="4 5">
    <name type="scientific">Alkalibacillus flavidus</name>
    <dbReference type="NCBI Taxonomy" id="546021"/>
    <lineage>
        <taxon>Bacteria</taxon>
        <taxon>Bacillati</taxon>
        <taxon>Bacillota</taxon>
        <taxon>Bacilli</taxon>
        <taxon>Bacillales</taxon>
        <taxon>Bacillaceae</taxon>
        <taxon>Alkalibacillus</taxon>
    </lineage>
</organism>
<feature type="domain" description="Transposase IS204/IS1001/IS1096/IS1165 zinc-finger" evidence="3">
    <location>
        <begin position="37"/>
        <end position="79"/>
    </location>
</feature>
<evidence type="ECO:0000259" key="3">
    <source>
        <dbReference type="Pfam" id="PF14690"/>
    </source>
</evidence>
<dbReference type="NCBIfam" id="NF033550">
    <property type="entry name" value="transpos_ISL3"/>
    <property type="match status" value="1"/>
</dbReference>
<evidence type="ECO:0000259" key="2">
    <source>
        <dbReference type="Pfam" id="PF13542"/>
    </source>
</evidence>
<dbReference type="InterPro" id="IPR032877">
    <property type="entry name" value="Transposase_HTH"/>
</dbReference>
<accession>A0ABV2KRF2</accession>
<proteinExistence type="predicted"/>
<dbReference type="Pfam" id="PF14690">
    <property type="entry name" value="Zn_ribbon_ISL3"/>
    <property type="match status" value="1"/>
</dbReference>
<reference evidence="4 5" key="1">
    <citation type="submission" date="2024-06" db="EMBL/GenBank/DDBJ databases">
        <title>Genomic Encyclopedia of Type Strains, Phase IV (KMG-IV): sequencing the most valuable type-strain genomes for metagenomic binning, comparative biology and taxonomic classification.</title>
        <authorList>
            <person name="Goeker M."/>
        </authorList>
    </citation>
    <scope>NUCLEOTIDE SEQUENCE [LARGE SCALE GENOMIC DNA]</scope>
    <source>
        <strain evidence="4 5">DSM 23520</strain>
    </source>
</reference>
<dbReference type="PANTHER" id="PTHR33498:SF1">
    <property type="entry name" value="TRANSPOSASE FOR INSERTION SEQUENCE ELEMENT IS1557"/>
    <property type="match status" value="1"/>
</dbReference>
<protein>
    <submittedName>
        <fullName evidence="4">Transposase</fullName>
    </submittedName>
</protein>
<comment type="caution">
    <text evidence="4">The sequence shown here is derived from an EMBL/GenBank/DDBJ whole genome shotgun (WGS) entry which is preliminary data.</text>
</comment>
<dbReference type="InterPro" id="IPR029261">
    <property type="entry name" value="Transposase_Znf"/>
</dbReference>
<dbReference type="Proteomes" id="UP001549167">
    <property type="component" value="Unassembled WGS sequence"/>
</dbReference>
<dbReference type="Pfam" id="PF13542">
    <property type="entry name" value="HTH_Tnp_ISL3"/>
    <property type="match status" value="1"/>
</dbReference>
<feature type="domain" description="Transposase IS204/IS1001/IS1096/IS1165 helix-turn-helix" evidence="2">
    <location>
        <begin position="91"/>
        <end position="138"/>
    </location>
</feature>
<sequence length="407" mass="48994">MYLNMTLPGLESFRVIEAREEKGFFHIHIERPRDWTPCPACQTLTQKVHDYRWQKIKHNRLFNRPTLIWYRKRRYQCHHRTCRKRFDEPNQLVDRYQRHSIEFNQALGLETIHGKTFKDTAQRFGVSPTTVMRRFDEISEPLLTTTQQLPSIIAIDDFKGDMDGERFQTIVTDPIKREPIDILKDRQKTTVYNYLKDHADTVKVVVMDMSPSYKAAVDQALNQPIIVADRFHFVRYIYWALDRVRRRVQNVFDDYDRKKCKRMRHVFMKQADMLSAKQAWYLHHYCDKSDLLTDAYLLKEWFNDWFDNAKKQGPNALNAIKQGMYQFYDTVRASEIPEFEKAIETLQNWQKEIMNSFAYNLHNGYVEGINNQTKVIKRQAFGFRRFDRMRRKVLLHHKYKEIQGQMA</sequence>
<name>A0ABV2KRF2_9BACI</name>
<evidence type="ECO:0000313" key="5">
    <source>
        <dbReference type="Proteomes" id="UP001549167"/>
    </source>
</evidence>
<dbReference type="InterPro" id="IPR002560">
    <property type="entry name" value="Transposase_DDE"/>
</dbReference>